<evidence type="ECO:0000313" key="6">
    <source>
        <dbReference type="EMBL" id="UYV74143.1"/>
    </source>
</evidence>
<evidence type="ECO:0000256" key="3">
    <source>
        <dbReference type="ARBA" id="ARBA00023125"/>
    </source>
</evidence>
<dbReference type="EMBL" id="CP092873">
    <property type="protein sequence ID" value="UYV74143.1"/>
    <property type="molecule type" value="Genomic_DNA"/>
</dbReference>
<dbReference type="SMART" id="SM00674">
    <property type="entry name" value="CENPB"/>
    <property type="match status" value="1"/>
</dbReference>
<comment type="similarity">
    <text evidence="2">Belongs to the tigger transposable element derived protein family.</text>
</comment>
<evidence type="ECO:0000313" key="7">
    <source>
        <dbReference type="Proteomes" id="UP001235939"/>
    </source>
</evidence>
<dbReference type="PANTHER" id="PTHR19303">
    <property type="entry name" value="TRANSPOSON"/>
    <property type="match status" value="1"/>
</dbReference>
<proteinExistence type="inferred from homology"/>
<gene>
    <name evidence="6" type="ORF">LAZ67_11002236</name>
</gene>
<organism evidence="6 7">
    <name type="scientific">Cordylochernes scorpioides</name>
    <dbReference type="NCBI Taxonomy" id="51811"/>
    <lineage>
        <taxon>Eukaryota</taxon>
        <taxon>Metazoa</taxon>
        <taxon>Ecdysozoa</taxon>
        <taxon>Arthropoda</taxon>
        <taxon>Chelicerata</taxon>
        <taxon>Arachnida</taxon>
        <taxon>Pseudoscorpiones</taxon>
        <taxon>Cheliferoidea</taxon>
        <taxon>Chernetidae</taxon>
        <taxon>Cordylochernes</taxon>
    </lineage>
</organism>
<reference evidence="6 7" key="1">
    <citation type="submission" date="2022-01" db="EMBL/GenBank/DDBJ databases">
        <title>A chromosomal length assembly of Cordylochernes scorpioides.</title>
        <authorList>
            <person name="Zeh D."/>
            <person name="Zeh J."/>
        </authorList>
    </citation>
    <scope>NUCLEOTIDE SEQUENCE [LARGE SCALE GENOMIC DNA]</scope>
    <source>
        <strain evidence="6">IN4F17</strain>
        <tissue evidence="6">Whole Body</tissue>
    </source>
</reference>
<accession>A0ABY6L2I6</accession>
<dbReference type="Gene3D" id="3.30.420.10">
    <property type="entry name" value="Ribonuclease H-like superfamily/Ribonuclease H"/>
    <property type="match status" value="2"/>
</dbReference>
<evidence type="ECO:0000256" key="1">
    <source>
        <dbReference type="ARBA" id="ARBA00004123"/>
    </source>
</evidence>
<dbReference type="Pfam" id="PF03184">
    <property type="entry name" value="DDE_1"/>
    <property type="match status" value="1"/>
</dbReference>
<sequence length="765" mass="87361">MPGHRKRRQFKQTDAFTRGMVIGLKRAGWSIRQIAADTHLGASTVHRMWRRWLEQGNVAIYRNVGATRVTSARVDRRILRQAVAAPQATCTAILQHVQDTLDHSISTRTISRRLVANGLHSCRPLRRLPLTPPNRGQRLEWCRARSTWMTEWHRVVFSDESRFCLSSDSRRVRVWRRRGERSNPAAIVERPTVRQRGIMAWGAIAYDSRSPLLRIQGTMTAQRYVDDVLRPVTLPYLQGVPNALYQQDNARPHTARISQQALQDVQMLPWPPYSPDLSPIEHVWDIIGRRLHALPQPRSEDELWQMVEREWRAIPQDAIRTLIDSLPRRVAASIAVRARDKKIPVSGHLIRSKAEQFATEMGKTDFKESSGWLDGFKERNKISFKTICGESGAVNLQVAEQWKNNLRELIQDKDARDVFNVDETGLFFKCTPDKTLAFKHEKCHGGKLSKERVTLLVGANMDGSEKIPLLMVGKAANPRCFKNVKTKPVDYANSARAWMTSYLFEKWLLNLDKKFTKEKRKVILFIDNCTAHNSIPPMENVEVIFFPANMTSVIQPMDKGVIKNLKHFYRRFLVENILTGDSEALKIKLDVLQASRLCKKAWDQVTSETIKHCFKKAGFVKKEEDEENADNIIAETMPSVDGWEDVISNPTISYDDFLNVDDDVAVCGEITDADIIAEVLNHNIEKQDGDEASGDEDESSVAGEMNVPSAAEATNYIMQLRRFFESKNDVSPSIFHSLNMLESFVLTERLNSRKQAKISDFFGKN</sequence>
<dbReference type="InterPro" id="IPR036388">
    <property type="entry name" value="WH-like_DNA-bd_sf"/>
</dbReference>
<dbReference type="SUPFAM" id="SSF46689">
    <property type="entry name" value="Homeodomain-like"/>
    <property type="match status" value="2"/>
</dbReference>
<dbReference type="InterPro" id="IPR004875">
    <property type="entry name" value="DDE_SF_endonuclease_dom"/>
</dbReference>
<dbReference type="Pfam" id="PF01498">
    <property type="entry name" value="HTH_Tnp_Tc3_2"/>
    <property type="match status" value="1"/>
</dbReference>
<keyword evidence="7" id="KW-1185">Reference proteome</keyword>
<feature type="domain" description="HTH CENPB-type" evidence="5">
    <location>
        <begin position="315"/>
        <end position="386"/>
    </location>
</feature>
<dbReference type="InterPro" id="IPR009057">
    <property type="entry name" value="Homeodomain-like_sf"/>
</dbReference>
<dbReference type="PANTHER" id="PTHR19303:SF73">
    <property type="entry name" value="PROTEIN PDC2"/>
    <property type="match status" value="1"/>
</dbReference>
<dbReference type="InterPro" id="IPR038717">
    <property type="entry name" value="Tc1-like_DDE_dom"/>
</dbReference>
<dbReference type="Pfam" id="PF03221">
    <property type="entry name" value="HTH_Tnp_Tc5"/>
    <property type="match status" value="1"/>
</dbReference>
<dbReference type="Gene3D" id="1.10.10.60">
    <property type="entry name" value="Homeodomain-like"/>
    <property type="match status" value="1"/>
</dbReference>
<feature type="compositionally biased region" description="Acidic residues" evidence="4">
    <location>
        <begin position="690"/>
        <end position="699"/>
    </location>
</feature>
<dbReference type="InterPro" id="IPR050863">
    <property type="entry name" value="CenT-Element_Derived"/>
</dbReference>
<dbReference type="Gene3D" id="1.10.10.10">
    <property type="entry name" value="Winged helix-like DNA-binding domain superfamily/Winged helix DNA-binding domain"/>
    <property type="match status" value="1"/>
</dbReference>
<evidence type="ECO:0000259" key="5">
    <source>
        <dbReference type="PROSITE" id="PS51253"/>
    </source>
</evidence>
<dbReference type="InterPro" id="IPR006600">
    <property type="entry name" value="HTH_CenpB_DNA-bd_dom"/>
</dbReference>
<keyword evidence="3" id="KW-0238">DNA-binding</keyword>
<comment type="subcellular location">
    <subcellularLocation>
        <location evidence="1">Nucleus</location>
    </subcellularLocation>
</comment>
<dbReference type="InterPro" id="IPR002492">
    <property type="entry name" value="Transposase_Tc1-like"/>
</dbReference>
<dbReference type="InterPro" id="IPR036397">
    <property type="entry name" value="RNaseH_sf"/>
</dbReference>
<dbReference type="PROSITE" id="PS51253">
    <property type="entry name" value="HTH_CENPB"/>
    <property type="match status" value="1"/>
</dbReference>
<evidence type="ECO:0000256" key="4">
    <source>
        <dbReference type="SAM" id="MobiDB-lite"/>
    </source>
</evidence>
<evidence type="ECO:0000256" key="2">
    <source>
        <dbReference type="ARBA" id="ARBA00010881"/>
    </source>
</evidence>
<dbReference type="Proteomes" id="UP001235939">
    <property type="component" value="Chromosome 11"/>
</dbReference>
<name>A0ABY6L2I6_9ARAC</name>
<dbReference type="Pfam" id="PF13358">
    <property type="entry name" value="DDE_3"/>
    <property type="match status" value="1"/>
</dbReference>
<feature type="region of interest" description="Disordered" evidence="4">
    <location>
        <begin position="686"/>
        <end position="706"/>
    </location>
</feature>
<protein>
    <recommendedName>
        <fullName evidence="5">HTH CENPB-type domain-containing protein</fullName>
    </recommendedName>
</protein>